<gene>
    <name evidence="1" type="ORF">HDU87_007322</name>
</gene>
<protein>
    <submittedName>
        <fullName evidence="1">Uncharacterized protein</fullName>
    </submittedName>
</protein>
<comment type="caution">
    <text evidence="1">The sequence shown here is derived from an EMBL/GenBank/DDBJ whole genome shotgun (WGS) entry which is preliminary data.</text>
</comment>
<evidence type="ECO:0000313" key="1">
    <source>
        <dbReference type="EMBL" id="KAJ3173912.1"/>
    </source>
</evidence>
<accession>A0AAD5TEV4</accession>
<dbReference type="AlphaFoldDB" id="A0AAD5TEV4"/>
<reference evidence="1" key="1">
    <citation type="submission" date="2020-05" db="EMBL/GenBank/DDBJ databases">
        <title>Phylogenomic resolution of chytrid fungi.</title>
        <authorList>
            <person name="Stajich J.E."/>
            <person name="Amses K."/>
            <person name="Simmons R."/>
            <person name="Seto K."/>
            <person name="Myers J."/>
            <person name="Bonds A."/>
            <person name="Quandt C.A."/>
            <person name="Barry K."/>
            <person name="Liu P."/>
            <person name="Grigoriev I."/>
            <person name="Longcore J.E."/>
            <person name="James T.Y."/>
        </authorList>
    </citation>
    <scope>NUCLEOTIDE SEQUENCE</scope>
    <source>
        <strain evidence="1">JEL0379</strain>
    </source>
</reference>
<dbReference type="Proteomes" id="UP001212152">
    <property type="component" value="Unassembled WGS sequence"/>
</dbReference>
<dbReference type="InterPro" id="IPR032675">
    <property type="entry name" value="LRR_dom_sf"/>
</dbReference>
<dbReference type="Gene3D" id="3.80.10.10">
    <property type="entry name" value="Ribonuclease Inhibitor"/>
    <property type="match status" value="1"/>
</dbReference>
<keyword evidence="2" id="KW-1185">Reference proteome</keyword>
<organism evidence="1 2">
    <name type="scientific">Geranomyces variabilis</name>
    <dbReference type="NCBI Taxonomy" id="109894"/>
    <lineage>
        <taxon>Eukaryota</taxon>
        <taxon>Fungi</taxon>
        <taxon>Fungi incertae sedis</taxon>
        <taxon>Chytridiomycota</taxon>
        <taxon>Chytridiomycota incertae sedis</taxon>
        <taxon>Chytridiomycetes</taxon>
        <taxon>Spizellomycetales</taxon>
        <taxon>Powellomycetaceae</taxon>
        <taxon>Geranomyces</taxon>
    </lineage>
</organism>
<evidence type="ECO:0000313" key="2">
    <source>
        <dbReference type="Proteomes" id="UP001212152"/>
    </source>
</evidence>
<proteinExistence type="predicted"/>
<dbReference type="SUPFAM" id="SSF52047">
    <property type="entry name" value="RNI-like"/>
    <property type="match status" value="1"/>
</dbReference>
<dbReference type="EMBL" id="JADGJQ010000068">
    <property type="protein sequence ID" value="KAJ3173912.1"/>
    <property type="molecule type" value="Genomic_DNA"/>
</dbReference>
<sequence>MLSSQQPSTPPTLAPEVWRIILRLIVNHELATLPPSSWNDRAFRQTPLVPHLLPICANLRAVARSWRSVITDLCTEARSASFTVSWNAAEGRFNITPANRPLPSAFSLDVNLSPAIPCGALETLLAEARNIRRLRVRNASPNTALDLFSRLCPAVITLQMGSFARRPPVSTNQNNAQNEQGILNLRVMEAALTRWHDAGFGGLVHVIMPLEIELDDRFALQLAKSCPGLQTFLDIDDTYTKMVKQDPKWSLSEKTWDTWVDSLDTWSHFDWALVSIPRDQPEELPRRMMAFARRPKPHITDLKIGNAIGSSDGEDRVLTRDALTAVLKACPGLIHLTIFGDEFIVKDDVFDGLFTTLATHCPNLRSLNMTGIEQSGYGPTDLLLGAADFGALARMPHLETILLTQWKDMTPQALLQLMHVPASFVQRRSVQIRNTQAQCPAHVLVAFMDALVAQCDSEAAAKQQDTAGAPGPATLSVTADGVALHFEMAWEADEDAYERADPTVKKLMAHDATPRRFRCTLDDEELVIRADSAGWRRGNA</sequence>
<name>A0AAD5TEV4_9FUNG</name>